<dbReference type="InterPro" id="IPR020806">
    <property type="entry name" value="PKS_PP-bd"/>
</dbReference>
<keyword evidence="2" id="KW-0596">Phosphopantetheine</keyword>
<sequence length="1077" mass="117341">MNATVPLLPAQRQFWLLDRIWPGKPHQNLATAVRLRGPVDHSLVERSLREVVRRHEALRLEFPAVEGQPAPRLAADPAVPVPVADLSPLPSGQREALLGKLVEDLAHRVFDLARGPLVRAALIRTGHDRHTLVVSVHHIVSDVHSTRILLRDFFEFYYAAIEHRPTELPDLAGHYAAAAARLEAWRHGADHQRCLAYWRDRLDGLPATELPPDRPRTQDAPAEGAVYRRELGDALSARVQAFAPAEGVTVFMVLAAAFLTTLGRYLDEDDVAIGTPIATRADPASQHLVGPFINTLVLRADLTGRPTLRQVLARVRDTCLGAYAHHEIPFGDVVASLVPGGPPTRSPLFRILFQYLAEPVEDSHRSRLVAGVDRVAVNVTPFDLAVEIVESRSGASIEARYDTALYDRETIDRLITSWLAVVGQLVEHPDTPLRDAGIVSEADAAELARAARGPALPPGPRPLVPDLLERRARAAPESVAIVHGDVRLTYAELDRRANRLARRLIRLGVRPEDRIGVYLERSADTFVAVQAVWKAGAAYVPLDLDSPAARLRIILDDAGAEVVLTHRALAGEIGGPALTVLCLDDIQDDDATAPVRATGPDRLAYVIYTSGSTGRPKGVMGTHGGLAAVYAAWNQTFRLEASTTAHLQMANFTFDGFLGEFVRGLCSGAKLVVCPREDLLRPEELLRLVRSEGVDLADFVPVVLRALLGHVRATGGGLGPLRVVIVGSDVFDTGDLAAIHALAEREIRVFNCYGVSEATIDSTCFSCAPEEDHGRIVLIGTPLPGMEAYVLDSDLNQVPPGVPGCLHVAGPTVTRGYLGDPARTAEAFVPHPFGAVAGQRLYRTGDLARYRRTPRGLAIEFLGRRDHQVKIRGYRVELGEVEAAARSVPGVRDAVVVADSARLRAFLVPAGGRWAIEPEDCHEELRARLPAYMLPDRIVLVDALPTTAGGKPDRLAVAALEAAEPDRARPYRAPRTGTEQEIVRIWERVLSRSRIGAEDDFFRLGGESLLAMRVLAGVRGRWAVEVSMRDFFRNSTPARLAALVDDRLRRGDVGPSESAEMVPAERTAVHYAGEETQ</sequence>
<dbReference type="SUPFAM" id="SSF52777">
    <property type="entry name" value="CoA-dependent acyltransferases"/>
    <property type="match status" value="2"/>
</dbReference>
<reference evidence="7" key="1">
    <citation type="journal article" date="2019" name="Int. J. Syst. Evol. Microbiol.">
        <title>The Global Catalogue of Microorganisms (GCM) 10K type strain sequencing project: providing services to taxonomists for standard genome sequencing and annotation.</title>
        <authorList>
            <consortium name="The Broad Institute Genomics Platform"/>
            <consortium name="The Broad Institute Genome Sequencing Center for Infectious Disease"/>
            <person name="Wu L."/>
            <person name="Ma J."/>
        </authorList>
    </citation>
    <scope>NUCLEOTIDE SEQUENCE [LARGE SCALE GENOMIC DNA]</scope>
    <source>
        <strain evidence="7">CGMCC 4.7638</strain>
    </source>
</reference>
<dbReference type="RefSeq" id="WP_344273393.1">
    <property type="nucleotide sequence ID" value="NZ_BAAAHV010000011.1"/>
</dbReference>
<dbReference type="PANTHER" id="PTHR45527">
    <property type="entry name" value="NONRIBOSOMAL PEPTIDE SYNTHETASE"/>
    <property type="match status" value="1"/>
</dbReference>
<evidence type="ECO:0000256" key="4">
    <source>
        <dbReference type="SAM" id="MobiDB-lite"/>
    </source>
</evidence>
<evidence type="ECO:0000256" key="2">
    <source>
        <dbReference type="ARBA" id="ARBA00022450"/>
    </source>
</evidence>
<organism evidence="6 7">
    <name type="scientific">Amycolatopsis albidoflavus</name>
    <dbReference type="NCBI Taxonomy" id="102226"/>
    <lineage>
        <taxon>Bacteria</taxon>
        <taxon>Bacillati</taxon>
        <taxon>Actinomycetota</taxon>
        <taxon>Actinomycetes</taxon>
        <taxon>Pseudonocardiales</taxon>
        <taxon>Pseudonocardiaceae</taxon>
        <taxon>Amycolatopsis</taxon>
    </lineage>
</organism>
<dbReference type="NCBIfam" id="TIGR01733">
    <property type="entry name" value="AA-adenyl-dom"/>
    <property type="match status" value="1"/>
</dbReference>
<dbReference type="InterPro" id="IPR000873">
    <property type="entry name" value="AMP-dep_synth/lig_dom"/>
</dbReference>
<gene>
    <name evidence="6" type="ORF">ACFSUT_15010</name>
</gene>
<evidence type="ECO:0000313" key="6">
    <source>
        <dbReference type="EMBL" id="MFD2481591.1"/>
    </source>
</evidence>
<dbReference type="Gene3D" id="3.40.50.12780">
    <property type="entry name" value="N-terminal domain of ligase-like"/>
    <property type="match status" value="1"/>
</dbReference>
<dbReference type="Gene3D" id="3.30.300.30">
    <property type="match status" value="1"/>
</dbReference>
<dbReference type="Gene3D" id="3.30.559.30">
    <property type="entry name" value="Nonribosomal peptide synthetase, condensation domain"/>
    <property type="match status" value="1"/>
</dbReference>
<dbReference type="InterPro" id="IPR020845">
    <property type="entry name" value="AMP-binding_CS"/>
</dbReference>
<dbReference type="Gene3D" id="3.30.559.10">
    <property type="entry name" value="Chloramphenicol acetyltransferase-like domain"/>
    <property type="match status" value="1"/>
</dbReference>
<feature type="region of interest" description="Disordered" evidence="4">
    <location>
        <begin position="1052"/>
        <end position="1077"/>
    </location>
</feature>
<dbReference type="Pfam" id="PF00668">
    <property type="entry name" value="Condensation"/>
    <property type="match status" value="1"/>
</dbReference>
<dbReference type="InterPro" id="IPR025110">
    <property type="entry name" value="AMP-bd_C"/>
</dbReference>
<dbReference type="Pfam" id="PF00501">
    <property type="entry name" value="AMP-binding"/>
    <property type="match status" value="1"/>
</dbReference>
<keyword evidence="3" id="KW-0597">Phosphoprotein</keyword>
<dbReference type="Gene3D" id="1.10.1200.10">
    <property type="entry name" value="ACP-like"/>
    <property type="match status" value="1"/>
</dbReference>
<dbReference type="PROSITE" id="PS00455">
    <property type="entry name" value="AMP_BINDING"/>
    <property type="match status" value="1"/>
</dbReference>
<dbReference type="EMBL" id="JBHUKQ010000010">
    <property type="protein sequence ID" value="MFD2481591.1"/>
    <property type="molecule type" value="Genomic_DNA"/>
</dbReference>
<comment type="caution">
    <text evidence="6">The sequence shown here is derived from an EMBL/GenBank/DDBJ whole genome shotgun (WGS) entry which is preliminary data.</text>
</comment>
<dbReference type="SUPFAM" id="SSF47336">
    <property type="entry name" value="ACP-like"/>
    <property type="match status" value="1"/>
</dbReference>
<dbReference type="InterPro" id="IPR006162">
    <property type="entry name" value="Ppantetheine_attach_site"/>
</dbReference>
<dbReference type="CDD" id="cd19531">
    <property type="entry name" value="LCL_NRPS-like"/>
    <property type="match status" value="1"/>
</dbReference>
<evidence type="ECO:0000256" key="1">
    <source>
        <dbReference type="ARBA" id="ARBA00001957"/>
    </source>
</evidence>
<evidence type="ECO:0000313" key="7">
    <source>
        <dbReference type="Proteomes" id="UP001597542"/>
    </source>
</evidence>
<dbReference type="InterPro" id="IPR023213">
    <property type="entry name" value="CAT-like_dom_sf"/>
</dbReference>
<name>A0ABW5HX79_9PSEU</name>
<dbReference type="Proteomes" id="UP001597542">
    <property type="component" value="Unassembled WGS sequence"/>
</dbReference>
<protein>
    <submittedName>
        <fullName evidence="6">Amino acid adenylation domain-containing protein</fullName>
    </submittedName>
</protein>
<dbReference type="Pfam" id="PF00550">
    <property type="entry name" value="PP-binding"/>
    <property type="match status" value="1"/>
</dbReference>
<dbReference type="InterPro" id="IPR042099">
    <property type="entry name" value="ANL_N_sf"/>
</dbReference>
<dbReference type="InterPro" id="IPR001242">
    <property type="entry name" value="Condensation_dom"/>
</dbReference>
<dbReference type="InterPro" id="IPR036736">
    <property type="entry name" value="ACP-like_sf"/>
</dbReference>
<evidence type="ECO:0000256" key="3">
    <source>
        <dbReference type="ARBA" id="ARBA00022553"/>
    </source>
</evidence>
<proteinExistence type="predicted"/>
<accession>A0ABW5HX79</accession>
<dbReference type="PANTHER" id="PTHR45527:SF1">
    <property type="entry name" value="FATTY ACID SYNTHASE"/>
    <property type="match status" value="1"/>
</dbReference>
<dbReference type="Pfam" id="PF13193">
    <property type="entry name" value="AMP-binding_C"/>
    <property type="match status" value="1"/>
</dbReference>
<evidence type="ECO:0000259" key="5">
    <source>
        <dbReference type="PROSITE" id="PS50075"/>
    </source>
</evidence>
<dbReference type="SMART" id="SM00823">
    <property type="entry name" value="PKS_PP"/>
    <property type="match status" value="1"/>
</dbReference>
<comment type="cofactor">
    <cofactor evidence="1">
        <name>pantetheine 4'-phosphate</name>
        <dbReference type="ChEBI" id="CHEBI:47942"/>
    </cofactor>
</comment>
<dbReference type="CDD" id="cd05930">
    <property type="entry name" value="A_NRPS"/>
    <property type="match status" value="1"/>
</dbReference>
<feature type="domain" description="Carrier" evidence="5">
    <location>
        <begin position="973"/>
        <end position="1048"/>
    </location>
</feature>
<dbReference type="PROSITE" id="PS00012">
    <property type="entry name" value="PHOSPHOPANTETHEINE"/>
    <property type="match status" value="1"/>
</dbReference>
<dbReference type="PROSITE" id="PS50075">
    <property type="entry name" value="CARRIER"/>
    <property type="match status" value="1"/>
</dbReference>
<dbReference type="SUPFAM" id="SSF56801">
    <property type="entry name" value="Acetyl-CoA synthetase-like"/>
    <property type="match status" value="1"/>
</dbReference>
<dbReference type="InterPro" id="IPR009081">
    <property type="entry name" value="PP-bd_ACP"/>
</dbReference>
<dbReference type="InterPro" id="IPR010071">
    <property type="entry name" value="AA_adenyl_dom"/>
</dbReference>
<keyword evidence="7" id="KW-1185">Reference proteome</keyword>
<dbReference type="InterPro" id="IPR045851">
    <property type="entry name" value="AMP-bd_C_sf"/>
</dbReference>